<dbReference type="Proteomes" id="UP000274327">
    <property type="component" value="Unassembled WGS sequence"/>
</dbReference>
<organism evidence="2 3">
    <name type="scientific">Brachybacterium paraconglomeratum</name>
    <dbReference type="NCBI Taxonomy" id="173362"/>
    <lineage>
        <taxon>Bacteria</taxon>
        <taxon>Bacillati</taxon>
        <taxon>Actinomycetota</taxon>
        <taxon>Actinomycetes</taxon>
        <taxon>Micrococcales</taxon>
        <taxon>Dermabacteraceae</taxon>
        <taxon>Brachybacterium</taxon>
    </lineage>
</organism>
<reference evidence="2 3" key="1">
    <citation type="submission" date="2018-07" db="EMBL/GenBank/DDBJ databases">
        <title>Brachybacteriurn paraconglorneratum KCTC 9916.</title>
        <authorList>
            <person name="Li Y."/>
        </authorList>
    </citation>
    <scope>NUCLEOTIDE SEQUENCE [LARGE SCALE GENOMIC DNA]</scope>
    <source>
        <strain evidence="2 3">KCTC 9916</strain>
    </source>
</reference>
<sequence>MPPTPAAAGPSPAPHRRRRWWLLGGIAALLALVLVLPQVLVGERSPETEARSFVQAILDADTDTVREHMVEPEDGVLDVALTDQVVLAAEERVDRFTIEETTVDGDTAQVRATLQLGRRTQETTLHLTRHREGALRRPVWELEPVELPVMRVSVPVSAPAVLINGVEVPLSDEARADQAFGLVEVHLVVLPGVYQVSAPEGGEAVTPTTVRSTIPPVLGPWLNSLIEIGYDLTDTGKEQFSTYLIDTALLECVRSTQPRPENCPFGASEEVTGEGAWQILTPPQIHVAGGAVGYYDAYGYGGLAEFTVTAEDGGTTVHRVPIEEAAIGMMDRDGRFYGTWFGNQETTYY</sequence>
<feature type="transmembrane region" description="Helical" evidence="1">
    <location>
        <begin position="20"/>
        <end position="41"/>
    </location>
</feature>
<protein>
    <recommendedName>
        <fullName evidence="4">DUF4878 domain-containing protein</fullName>
    </recommendedName>
</protein>
<evidence type="ECO:0008006" key="4">
    <source>
        <dbReference type="Google" id="ProtNLM"/>
    </source>
</evidence>
<dbReference type="AlphaFoldDB" id="A0A426SIA1"/>
<gene>
    <name evidence="2" type="ORF">DS079_11505</name>
</gene>
<keyword evidence="1" id="KW-0812">Transmembrane</keyword>
<dbReference type="RefSeq" id="WP_126987860.1">
    <property type="nucleotide sequence ID" value="NZ_JALXWX010000026.1"/>
</dbReference>
<accession>A0A426SIA1</accession>
<keyword evidence="3" id="KW-1185">Reference proteome</keyword>
<dbReference type="GeneID" id="78121646"/>
<proteinExistence type="predicted"/>
<keyword evidence="1" id="KW-0472">Membrane</keyword>
<evidence type="ECO:0000313" key="2">
    <source>
        <dbReference type="EMBL" id="RRR17911.1"/>
    </source>
</evidence>
<evidence type="ECO:0000256" key="1">
    <source>
        <dbReference type="SAM" id="Phobius"/>
    </source>
</evidence>
<evidence type="ECO:0000313" key="3">
    <source>
        <dbReference type="Proteomes" id="UP000274327"/>
    </source>
</evidence>
<dbReference type="EMBL" id="QOCI01000009">
    <property type="protein sequence ID" value="RRR17911.1"/>
    <property type="molecule type" value="Genomic_DNA"/>
</dbReference>
<comment type="caution">
    <text evidence="2">The sequence shown here is derived from an EMBL/GenBank/DDBJ whole genome shotgun (WGS) entry which is preliminary data.</text>
</comment>
<name>A0A426SIA1_9MICO</name>
<keyword evidence="1" id="KW-1133">Transmembrane helix</keyword>